<evidence type="ECO:0000313" key="1">
    <source>
        <dbReference type="EMBL" id="KIW57019.1"/>
    </source>
</evidence>
<dbReference type="AlphaFoldDB" id="A0A0D2FAJ9"/>
<protein>
    <submittedName>
        <fullName evidence="1">Uncharacterized protein</fullName>
    </submittedName>
</protein>
<dbReference type="RefSeq" id="XP_013317603.1">
    <property type="nucleotide sequence ID" value="XM_013462149.1"/>
</dbReference>
<name>A0A0D2FAJ9_9EURO</name>
<proteinExistence type="predicted"/>
<accession>A0A0D2FAJ9</accession>
<reference evidence="1 2" key="1">
    <citation type="submission" date="2015-01" db="EMBL/GenBank/DDBJ databases">
        <title>The Genome Sequence of Exophiala xenobiotica CBS118157.</title>
        <authorList>
            <consortium name="The Broad Institute Genomics Platform"/>
            <person name="Cuomo C."/>
            <person name="de Hoog S."/>
            <person name="Gorbushina A."/>
            <person name="Stielow B."/>
            <person name="Teixiera M."/>
            <person name="Abouelleil A."/>
            <person name="Chapman S.B."/>
            <person name="Priest M."/>
            <person name="Young S.K."/>
            <person name="Wortman J."/>
            <person name="Nusbaum C."/>
            <person name="Birren B."/>
        </authorList>
    </citation>
    <scope>NUCLEOTIDE SEQUENCE [LARGE SCALE GENOMIC DNA]</scope>
    <source>
        <strain evidence="1 2">CBS 118157</strain>
    </source>
</reference>
<dbReference type="HOGENOM" id="CLU_2277519_0_0_1"/>
<evidence type="ECO:0000313" key="2">
    <source>
        <dbReference type="Proteomes" id="UP000054342"/>
    </source>
</evidence>
<gene>
    <name evidence="1" type="ORF">PV05_05624</name>
</gene>
<organism evidence="1 2">
    <name type="scientific">Exophiala xenobiotica</name>
    <dbReference type="NCBI Taxonomy" id="348802"/>
    <lineage>
        <taxon>Eukaryota</taxon>
        <taxon>Fungi</taxon>
        <taxon>Dikarya</taxon>
        <taxon>Ascomycota</taxon>
        <taxon>Pezizomycotina</taxon>
        <taxon>Eurotiomycetes</taxon>
        <taxon>Chaetothyriomycetidae</taxon>
        <taxon>Chaetothyriales</taxon>
        <taxon>Herpotrichiellaceae</taxon>
        <taxon>Exophiala</taxon>
    </lineage>
</organism>
<dbReference type="GeneID" id="25327532"/>
<sequence>MSICRWPERGKGGCHQCRLQQIAKVSAVRQQESEPRKVSQIQRRFAMSTGPTTRWTLRRKTTKPPTRFDGPDSLLRSQITASRKSIFPSSFRQNIFVGSLGR</sequence>
<dbReference type="EMBL" id="KN847319">
    <property type="protein sequence ID" value="KIW57019.1"/>
    <property type="molecule type" value="Genomic_DNA"/>
</dbReference>
<keyword evidence="2" id="KW-1185">Reference proteome</keyword>
<dbReference type="Proteomes" id="UP000054342">
    <property type="component" value="Unassembled WGS sequence"/>
</dbReference>